<dbReference type="GO" id="GO:0005737">
    <property type="term" value="C:cytoplasm"/>
    <property type="evidence" value="ECO:0007669"/>
    <property type="project" value="TreeGrafter"/>
</dbReference>
<dbReference type="InterPro" id="IPR013078">
    <property type="entry name" value="His_Pase_superF_clade-1"/>
</dbReference>
<feature type="signal peptide" evidence="1">
    <location>
        <begin position="1"/>
        <end position="32"/>
    </location>
</feature>
<dbReference type="Proteomes" id="UP000243515">
    <property type="component" value="Unassembled WGS sequence"/>
</dbReference>
<dbReference type="InterPro" id="IPR050275">
    <property type="entry name" value="PGM_Phosphatase"/>
</dbReference>
<name>A0A232LQM1_9EURO</name>
<dbReference type="EMBL" id="NPHW01005792">
    <property type="protein sequence ID" value="OXV06394.1"/>
    <property type="molecule type" value="Genomic_DNA"/>
</dbReference>
<evidence type="ECO:0000313" key="3">
    <source>
        <dbReference type="Proteomes" id="UP000243515"/>
    </source>
</evidence>
<evidence type="ECO:0000313" key="2">
    <source>
        <dbReference type="EMBL" id="OXV06394.1"/>
    </source>
</evidence>
<dbReference type="Pfam" id="PF00300">
    <property type="entry name" value="His_Phos_1"/>
    <property type="match status" value="1"/>
</dbReference>
<evidence type="ECO:0000256" key="1">
    <source>
        <dbReference type="SAM" id="SignalP"/>
    </source>
</evidence>
<protein>
    <submittedName>
        <fullName evidence="2">Uncharacterized protein</fullName>
    </submittedName>
</protein>
<proteinExistence type="predicted"/>
<keyword evidence="3" id="KW-1185">Reference proteome</keyword>
<dbReference type="Gene3D" id="3.40.50.1240">
    <property type="entry name" value="Phosphoglycerate mutase-like"/>
    <property type="match status" value="1"/>
</dbReference>
<reference evidence="2 3" key="1">
    <citation type="journal article" date="2015" name="Environ. Microbiol.">
        <title>Metagenome sequence of Elaphomyces granulatus from sporocarp tissue reveals Ascomycota ectomycorrhizal fingerprints of genome expansion and a Proteobacteria-rich microbiome.</title>
        <authorList>
            <person name="Quandt C.A."/>
            <person name="Kohler A."/>
            <person name="Hesse C.N."/>
            <person name="Sharpton T.J."/>
            <person name="Martin F."/>
            <person name="Spatafora J.W."/>
        </authorList>
    </citation>
    <scope>NUCLEOTIDE SEQUENCE [LARGE SCALE GENOMIC DNA]</scope>
    <source>
        <strain evidence="2 3">OSC145934</strain>
    </source>
</reference>
<dbReference type="SUPFAM" id="SSF53254">
    <property type="entry name" value="Phosphoglycerate mutase-like"/>
    <property type="match status" value="1"/>
</dbReference>
<comment type="caution">
    <text evidence="2">The sequence shown here is derived from an EMBL/GenBank/DDBJ whole genome shotgun (WGS) entry which is preliminary data.</text>
</comment>
<feature type="chain" id="PRO_5012805270" evidence="1">
    <location>
        <begin position="33"/>
        <end position="450"/>
    </location>
</feature>
<sequence length="450" mass="49730">MMTTSYRIFNFCIFCSLFSSFSFLHLTALAAAEIESETVNYNPNPFLLTSPHDPTSILTRSNGESETENGITINYATVEGYFLQDLASTDSSSLDYTAHNFGLINQSYSNTDDSSAATPWERFYKEVVVRLNQDSPAKIQYKVLFLGRHGEGWHNAAESFYGTPAWNVSCFCVSFCLPWYSFPLACLGFILRTTYPKLAKGQVLPYCYWAELNGNETASWADARLTSLGITQAQTAHTFWQSELTAQNIHPPDSYFVSPLFRALMTAKITFDGLRFPPGAAPFQPLILEVFRETISIHTCDRRSSRTEIHDAFPSWQIESSFTECDELWNGVTAETGAAEEVRAKRALDRVFASRRDRGLFISITSHSGEIAALLQVLGHRPFDLNTGAVIPVLVKAETISVEPTETTAPQWTTSAHCISPPVTSVSTGCLCASSAAPVTTPLVAPNMCS</sequence>
<dbReference type="PANTHER" id="PTHR48100:SF32">
    <property type="entry name" value="ANCHORED PROTEIN, PUTATIVE (AFU_ORTHOLOGUE AFUA_1G10590)-RELATED"/>
    <property type="match status" value="1"/>
</dbReference>
<dbReference type="PANTHER" id="PTHR48100">
    <property type="entry name" value="BROAD-SPECIFICITY PHOSPHATASE YOR283W-RELATED"/>
    <property type="match status" value="1"/>
</dbReference>
<dbReference type="GO" id="GO:0016791">
    <property type="term" value="F:phosphatase activity"/>
    <property type="evidence" value="ECO:0007669"/>
    <property type="project" value="TreeGrafter"/>
</dbReference>
<organism evidence="2 3">
    <name type="scientific">Elaphomyces granulatus</name>
    <dbReference type="NCBI Taxonomy" id="519963"/>
    <lineage>
        <taxon>Eukaryota</taxon>
        <taxon>Fungi</taxon>
        <taxon>Dikarya</taxon>
        <taxon>Ascomycota</taxon>
        <taxon>Pezizomycotina</taxon>
        <taxon>Eurotiomycetes</taxon>
        <taxon>Eurotiomycetidae</taxon>
        <taxon>Eurotiales</taxon>
        <taxon>Elaphomycetaceae</taxon>
        <taxon>Elaphomyces</taxon>
    </lineage>
</organism>
<dbReference type="InterPro" id="IPR029033">
    <property type="entry name" value="His_PPase_superfam"/>
</dbReference>
<keyword evidence="1" id="KW-0732">Signal</keyword>
<gene>
    <name evidence="2" type="ORF">Egran_05838</name>
</gene>
<dbReference type="OrthoDB" id="496981at2759"/>
<dbReference type="AlphaFoldDB" id="A0A232LQM1"/>
<accession>A0A232LQM1</accession>